<keyword evidence="1" id="KW-0812">Transmembrane</keyword>
<dbReference type="Proteomes" id="UP000001304">
    <property type="component" value="Chromosome"/>
</dbReference>
<protein>
    <submittedName>
        <fullName evidence="2">Uncharacterized protein</fullName>
    </submittedName>
</protein>
<accession>E0SPK4</accession>
<proteinExistence type="predicted"/>
<evidence type="ECO:0000313" key="2">
    <source>
        <dbReference type="EMBL" id="ADM28060.1"/>
    </source>
</evidence>
<dbReference type="HOGENOM" id="CLU_1536649_0_0_2"/>
<dbReference type="EMBL" id="CP002098">
    <property type="protein sequence ID" value="ADM28060.1"/>
    <property type="molecule type" value="Genomic_DNA"/>
</dbReference>
<organism evidence="2 3">
    <name type="scientific">Ignisphaera aggregans (strain DSM 17230 / JCM 13409 / AQ1.S1)</name>
    <dbReference type="NCBI Taxonomy" id="583356"/>
    <lineage>
        <taxon>Archaea</taxon>
        <taxon>Thermoproteota</taxon>
        <taxon>Thermoprotei</taxon>
        <taxon>Desulfurococcales</taxon>
        <taxon>Desulfurococcaceae</taxon>
        <taxon>Ignisphaera</taxon>
    </lineage>
</organism>
<feature type="transmembrane region" description="Helical" evidence="1">
    <location>
        <begin position="44"/>
        <end position="77"/>
    </location>
</feature>
<dbReference type="BioCyc" id="IAGG583356:GHAH-1234-MONOMER"/>
<reference evidence="2 3" key="1">
    <citation type="journal article" date="2010" name="Stand. Genomic Sci.">
        <title>Complete genome sequence of Ignisphaera aggregans type strain (AQ1.S1).</title>
        <authorList>
            <person name="Goker M."/>
            <person name="Held B."/>
            <person name="Lapidus A."/>
            <person name="Nolan M."/>
            <person name="Spring S."/>
            <person name="Yasawong M."/>
            <person name="Lucas S."/>
            <person name="Glavina Del Rio T."/>
            <person name="Tice H."/>
            <person name="Cheng J.F."/>
            <person name="Goodwin L."/>
            <person name="Tapia R."/>
            <person name="Pitluck S."/>
            <person name="Liolios K."/>
            <person name="Ivanova N."/>
            <person name="Mavromatis K."/>
            <person name="Mikhailova N."/>
            <person name="Pati A."/>
            <person name="Chen A."/>
            <person name="Palaniappan K."/>
            <person name="Brambilla E."/>
            <person name="Land M."/>
            <person name="Hauser L."/>
            <person name="Chang Y.J."/>
            <person name="Jeffries C.D."/>
            <person name="Brettin T."/>
            <person name="Detter J.C."/>
            <person name="Han C."/>
            <person name="Rohde M."/>
            <person name="Sikorski J."/>
            <person name="Woyke T."/>
            <person name="Bristow J."/>
            <person name="Eisen J.A."/>
            <person name="Markowitz V."/>
            <person name="Hugenholtz P."/>
            <person name="Kyrpides N.C."/>
            <person name="Klenk H.P."/>
        </authorList>
    </citation>
    <scope>NUCLEOTIDE SEQUENCE [LARGE SCALE GENOMIC DNA]</scope>
    <source>
        <strain evidence="3">DSM 17230 / JCM 13409 / AQ1.S1</strain>
    </source>
</reference>
<sequence>MSEEVVLGGITSLELGGGYGIYVTNRRIIGVKKGLFVKKVLSGLLSLIITVLIFVIIGLLTFGVAVGGTLGVMFGLLMMRFGRWITKTIAPGLVRDTNPKSLAELDTNKDYEIRKEDIDYIEIKEPYMFESGYIKIVRKGGSKDKEKHISISDRYEYEYLLELLRKFYPEALRV</sequence>
<gene>
    <name evidence="2" type="ordered locus">Igag_1254</name>
</gene>
<dbReference type="AlphaFoldDB" id="E0SPK4"/>
<evidence type="ECO:0000313" key="3">
    <source>
        <dbReference type="Proteomes" id="UP000001304"/>
    </source>
</evidence>
<dbReference type="KEGG" id="iag:Igag_1254"/>
<keyword evidence="3" id="KW-1185">Reference proteome</keyword>
<keyword evidence="1" id="KW-0472">Membrane</keyword>
<name>E0SPK4_IGNAA</name>
<keyword evidence="1" id="KW-1133">Transmembrane helix</keyword>
<evidence type="ECO:0000256" key="1">
    <source>
        <dbReference type="SAM" id="Phobius"/>
    </source>
</evidence>